<evidence type="ECO:0000313" key="3">
    <source>
        <dbReference type="Proteomes" id="UP001169217"/>
    </source>
</evidence>
<protein>
    <submittedName>
        <fullName evidence="2">Uncharacterized protein</fullName>
    </submittedName>
</protein>
<feature type="region of interest" description="Disordered" evidence="1">
    <location>
        <begin position="89"/>
        <end position="129"/>
    </location>
</feature>
<name>A0ABQ9Q7H0_9PEZI</name>
<keyword evidence="3" id="KW-1185">Reference proteome</keyword>
<sequence>MSQDTSSGDNPVPKLWWIMVGGNSLASSPSWNRFLSMTAERNKVSRDAKKEKTGFKEAQKAAKEELERAKKTYKETFAGGVTAWRERNRGAEITAYGTGTGTGPDPEQRTEETTTAGQNRPEGDGGIERRFRLGKCLFASVYSRISSMD</sequence>
<proteinExistence type="predicted"/>
<gene>
    <name evidence="2" type="ORF">CLIM01_02916</name>
</gene>
<reference evidence="2" key="1">
    <citation type="submission" date="2023-04" db="EMBL/GenBank/DDBJ databases">
        <title>Colletotrichum limetticola genome sequence.</title>
        <authorList>
            <person name="Baroncelli R."/>
        </authorList>
    </citation>
    <scope>NUCLEOTIDE SEQUENCE</scope>
    <source>
        <strain evidence="2">KLA-Anderson</strain>
    </source>
</reference>
<comment type="caution">
    <text evidence="2">The sequence shown here is derived from an EMBL/GenBank/DDBJ whole genome shotgun (WGS) entry which is preliminary data.</text>
</comment>
<accession>A0ABQ9Q7H0</accession>
<organism evidence="2 3">
    <name type="scientific">Colletotrichum limetticola</name>
    <dbReference type="NCBI Taxonomy" id="1209924"/>
    <lineage>
        <taxon>Eukaryota</taxon>
        <taxon>Fungi</taxon>
        <taxon>Dikarya</taxon>
        <taxon>Ascomycota</taxon>
        <taxon>Pezizomycotina</taxon>
        <taxon>Sordariomycetes</taxon>
        <taxon>Hypocreomycetidae</taxon>
        <taxon>Glomerellales</taxon>
        <taxon>Glomerellaceae</taxon>
        <taxon>Colletotrichum</taxon>
        <taxon>Colletotrichum acutatum species complex</taxon>
    </lineage>
</organism>
<evidence type="ECO:0000313" key="2">
    <source>
        <dbReference type="EMBL" id="KAK0379735.1"/>
    </source>
</evidence>
<evidence type="ECO:0000256" key="1">
    <source>
        <dbReference type="SAM" id="MobiDB-lite"/>
    </source>
</evidence>
<dbReference type="EMBL" id="JARUPT010000057">
    <property type="protein sequence ID" value="KAK0379735.1"/>
    <property type="molecule type" value="Genomic_DNA"/>
</dbReference>
<dbReference type="Proteomes" id="UP001169217">
    <property type="component" value="Unassembled WGS sequence"/>
</dbReference>